<reference evidence="3" key="1">
    <citation type="submission" date="2013-09" db="EMBL/GenBank/DDBJ databases">
        <title>The Genome Sequence of Anopheles culicifacies species A.</title>
        <authorList>
            <consortium name="The Broad Institute Genomics Platform"/>
            <person name="Neafsey D.E."/>
            <person name="Besansky N."/>
            <person name="Howell P."/>
            <person name="Walton C."/>
            <person name="Young S.K."/>
            <person name="Zeng Q."/>
            <person name="Gargeya S."/>
            <person name="Fitzgerald M."/>
            <person name="Haas B."/>
            <person name="Abouelleil A."/>
            <person name="Allen A.W."/>
            <person name="Alvarado L."/>
            <person name="Arachchi H.M."/>
            <person name="Berlin A.M."/>
            <person name="Chapman S.B."/>
            <person name="Gainer-Dewar J."/>
            <person name="Goldberg J."/>
            <person name="Griggs A."/>
            <person name="Gujja S."/>
            <person name="Hansen M."/>
            <person name="Howarth C."/>
            <person name="Imamovic A."/>
            <person name="Ireland A."/>
            <person name="Larimer J."/>
            <person name="McCowan C."/>
            <person name="Murphy C."/>
            <person name="Pearson M."/>
            <person name="Poon T.W."/>
            <person name="Priest M."/>
            <person name="Roberts A."/>
            <person name="Saif S."/>
            <person name="Shea T."/>
            <person name="Sisk P."/>
            <person name="Sykes S."/>
            <person name="Wortman J."/>
            <person name="Nusbaum C."/>
            <person name="Birren B."/>
        </authorList>
    </citation>
    <scope>NUCLEOTIDE SEQUENCE [LARGE SCALE GENOMIC DNA]</scope>
    <source>
        <strain evidence="3">A-37</strain>
    </source>
</reference>
<protein>
    <submittedName>
        <fullName evidence="2">Uncharacterized protein</fullName>
    </submittedName>
</protein>
<dbReference type="EnsemblMetazoa" id="ACUA015266-RA">
    <property type="protein sequence ID" value="ACUA015266-PA"/>
    <property type="gene ID" value="ACUA015266"/>
</dbReference>
<dbReference type="Proteomes" id="UP000075883">
    <property type="component" value="Unassembled WGS sequence"/>
</dbReference>
<keyword evidence="3" id="KW-1185">Reference proteome</keyword>
<feature type="region of interest" description="Disordered" evidence="1">
    <location>
        <begin position="87"/>
        <end position="127"/>
    </location>
</feature>
<evidence type="ECO:0000256" key="1">
    <source>
        <dbReference type="SAM" id="MobiDB-lite"/>
    </source>
</evidence>
<evidence type="ECO:0000313" key="2">
    <source>
        <dbReference type="EnsemblMetazoa" id="ACUA015266-PA"/>
    </source>
</evidence>
<dbReference type="VEuPathDB" id="VectorBase:ACUA015266"/>
<accession>A0A182MCY8</accession>
<dbReference type="AlphaFoldDB" id="A0A182MCY8"/>
<proteinExistence type="predicted"/>
<evidence type="ECO:0000313" key="3">
    <source>
        <dbReference type="Proteomes" id="UP000075883"/>
    </source>
</evidence>
<organism evidence="2 3">
    <name type="scientific">Anopheles culicifacies</name>
    <dbReference type="NCBI Taxonomy" id="139723"/>
    <lineage>
        <taxon>Eukaryota</taxon>
        <taxon>Metazoa</taxon>
        <taxon>Ecdysozoa</taxon>
        <taxon>Arthropoda</taxon>
        <taxon>Hexapoda</taxon>
        <taxon>Insecta</taxon>
        <taxon>Pterygota</taxon>
        <taxon>Neoptera</taxon>
        <taxon>Endopterygota</taxon>
        <taxon>Diptera</taxon>
        <taxon>Nematocera</taxon>
        <taxon>Culicoidea</taxon>
        <taxon>Culicidae</taxon>
        <taxon>Anophelinae</taxon>
        <taxon>Anopheles</taxon>
        <taxon>culicifacies species complex</taxon>
    </lineage>
</organism>
<dbReference type="EMBL" id="AXCM01000924">
    <property type="status" value="NOT_ANNOTATED_CDS"/>
    <property type="molecule type" value="Genomic_DNA"/>
</dbReference>
<sequence>MPLLVAPRSSHGVALVDHHHHHHHQLHRQLHRAGSIVELQQTLQLQALEPNRIAPEQERIIAKAAESAVDFSMSKFKASSRHSLYRQFYGGDESPPYEKPEETATDDATTTPPTNQAVPGSCLEERL</sequence>
<name>A0A182MCY8_9DIPT</name>
<reference evidence="2" key="2">
    <citation type="submission" date="2020-05" db="UniProtKB">
        <authorList>
            <consortium name="EnsemblMetazoa"/>
        </authorList>
    </citation>
    <scope>IDENTIFICATION</scope>
    <source>
        <strain evidence="2">A-37</strain>
    </source>
</reference>